<reference evidence="3" key="1">
    <citation type="journal article" date="2023" name="Proc. Natl. Acad. Sci. U.S.A.">
        <title>Genomic and structural basis for evolution of tropane alkaloid biosynthesis.</title>
        <authorList>
            <person name="Wanga Y.-J."/>
            <person name="Taina T."/>
            <person name="Yua J.-Y."/>
            <person name="Lia J."/>
            <person name="Xua B."/>
            <person name="Chenc J."/>
            <person name="D'Auriad J.C."/>
            <person name="Huanga J.-P."/>
            <person name="Huanga S.-X."/>
        </authorList>
    </citation>
    <scope>NUCLEOTIDE SEQUENCE [LARGE SCALE GENOMIC DNA]</scope>
    <source>
        <strain evidence="3">cv. KIB-2019</strain>
    </source>
</reference>
<organism evidence="2 3">
    <name type="scientific">Anisodus acutangulus</name>
    <dbReference type="NCBI Taxonomy" id="402998"/>
    <lineage>
        <taxon>Eukaryota</taxon>
        <taxon>Viridiplantae</taxon>
        <taxon>Streptophyta</taxon>
        <taxon>Embryophyta</taxon>
        <taxon>Tracheophyta</taxon>
        <taxon>Spermatophyta</taxon>
        <taxon>Magnoliopsida</taxon>
        <taxon>eudicotyledons</taxon>
        <taxon>Gunneridae</taxon>
        <taxon>Pentapetalae</taxon>
        <taxon>asterids</taxon>
        <taxon>lamiids</taxon>
        <taxon>Solanales</taxon>
        <taxon>Solanaceae</taxon>
        <taxon>Solanoideae</taxon>
        <taxon>Hyoscyameae</taxon>
        <taxon>Anisodus</taxon>
    </lineage>
</organism>
<dbReference type="Proteomes" id="UP001152561">
    <property type="component" value="Unassembled WGS sequence"/>
</dbReference>
<name>A0A9Q1RC32_9SOLA</name>
<dbReference type="SUPFAM" id="SSF46565">
    <property type="entry name" value="Chaperone J-domain"/>
    <property type="match status" value="1"/>
</dbReference>
<accession>A0A9Q1RC32</accession>
<proteinExistence type="predicted"/>
<dbReference type="PANTHER" id="PTHR36335">
    <property type="entry name" value="CHAPERONE DNAJ-DOMAIN SUPERFAMILY PROTEIN"/>
    <property type="match status" value="1"/>
</dbReference>
<feature type="coiled-coil region" evidence="1">
    <location>
        <begin position="46"/>
        <end position="119"/>
    </location>
</feature>
<gene>
    <name evidence="2" type="ORF">K7X08_021281</name>
</gene>
<dbReference type="InterPro" id="IPR036869">
    <property type="entry name" value="J_dom_sf"/>
</dbReference>
<dbReference type="AlphaFoldDB" id="A0A9Q1RC32"/>
<keyword evidence="3" id="KW-1185">Reference proteome</keyword>
<evidence type="ECO:0000256" key="1">
    <source>
        <dbReference type="SAM" id="Coils"/>
    </source>
</evidence>
<comment type="caution">
    <text evidence="2">The sequence shown here is derived from an EMBL/GenBank/DDBJ whole genome shotgun (WGS) entry which is preliminary data.</text>
</comment>
<evidence type="ECO:0008006" key="4">
    <source>
        <dbReference type="Google" id="ProtNLM"/>
    </source>
</evidence>
<dbReference type="PANTHER" id="PTHR36335:SF1">
    <property type="entry name" value="CHAPERONE DNAJ-DOMAIN SUPERFAMILY PROTEIN"/>
    <property type="match status" value="1"/>
</dbReference>
<sequence>MSTLLLTLVEENLLESVSLCQHKDERHDDVNGQDGENVEDRVENCITTVRERIKETSEYKKALKEELAIQAEEAKKMKRLLKRKKAESMGLLEIEKRQKQRVEEMRETQKKDVENMNLKERIRAKVWKELSKLEMTCLDMASVLRGMGITVRDGTSHEVRVAYKKVLLKFHPDRASRSDIR</sequence>
<dbReference type="EMBL" id="JAJAGQ010000012">
    <property type="protein sequence ID" value="KAJ8548045.1"/>
    <property type="molecule type" value="Genomic_DNA"/>
</dbReference>
<keyword evidence="1" id="KW-0175">Coiled coil</keyword>
<dbReference type="OrthoDB" id="498970at2759"/>
<protein>
    <recommendedName>
        <fullName evidence="4">J domain-containing protein</fullName>
    </recommendedName>
</protein>
<evidence type="ECO:0000313" key="3">
    <source>
        <dbReference type="Proteomes" id="UP001152561"/>
    </source>
</evidence>
<evidence type="ECO:0000313" key="2">
    <source>
        <dbReference type="EMBL" id="KAJ8548045.1"/>
    </source>
</evidence>